<dbReference type="InterPro" id="IPR010633">
    <property type="entry name" value="Phage_lambda_GpZ"/>
</dbReference>
<accession>A0A2X4RJV4</accession>
<name>A0A2X4RJV4_HAEHA</name>
<dbReference type="RefSeq" id="WP_005633937.1">
    <property type="nucleotide sequence ID" value="NZ_LS483458.1"/>
</dbReference>
<dbReference type="Pfam" id="PF06763">
    <property type="entry name" value="Minor_tail_Z"/>
    <property type="match status" value="1"/>
</dbReference>
<evidence type="ECO:0000313" key="3">
    <source>
        <dbReference type="Proteomes" id="UP000248808"/>
    </source>
</evidence>
<dbReference type="KEGG" id="hhz:NCTC10839_01481"/>
<proteinExistence type="predicted"/>
<dbReference type="AlphaFoldDB" id="A0A2X4RJV4"/>
<dbReference type="PIRSF" id="PIRSF004395">
    <property type="entry name" value="Tail_Z"/>
    <property type="match status" value="1"/>
</dbReference>
<dbReference type="EMBL" id="LS483458">
    <property type="protein sequence ID" value="SQH97562.1"/>
    <property type="molecule type" value="Genomic_DNA"/>
</dbReference>
<organism evidence="1 3">
    <name type="scientific">Haemophilus haemolyticus</name>
    <dbReference type="NCBI Taxonomy" id="726"/>
    <lineage>
        <taxon>Bacteria</taxon>
        <taxon>Pseudomonadati</taxon>
        <taxon>Pseudomonadota</taxon>
        <taxon>Gammaproteobacteria</taxon>
        <taxon>Pasteurellales</taxon>
        <taxon>Pasteurellaceae</taxon>
        <taxon>Haemophilus</taxon>
    </lineage>
</organism>
<dbReference type="Proteomes" id="UP000248808">
    <property type="component" value="Chromosome 1"/>
</dbReference>
<sequence length="181" mass="20885">MAINDDIEKAKKALTDIDKKAVPQAMARTINNVAAKVMVRAVIDTSKKVDVPKRFIKGRAKLERAKPRRLSAFIKVNRGNLPVIRLVKGDGRFIRRGENKGQLKVGNRFYQRSFIQELKNGRTQVMQRQGKDRYPIDVVKIPLKIPLTEAFHAEVKRAYEKEMPMELRNQLIRQIQIVVKK</sequence>
<evidence type="ECO:0000313" key="4">
    <source>
        <dbReference type="Proteomes" id="UP000316282"/>
    </source>
</evidence>
<dbReference type="GeneID" id="56958064"/>
<reference evidence="1 3" key="1">
    <citation type="submission" date="2018-06" db="EMBL/GenBank/DDBJ databases">
        <authorList>
            <consortium name="Pathogen Informatics"/>
            <person name="Doyle S."/>
        </authorList>
    </citation>
    <scope>NUCLEOTIDE SEQUENCE [LARGE SCALE GENOMIC DNA]</scope>
    <source>
        <strain evidence="1 3">NCTC10839</strain>
    </source>
</reference>
<evidence type="ECO:0000313" key="2">
    <source>
        <dbReference type="EMBL" id="TPH20667.1"/>
    </source>
</evidence>
<gene>
    <name evidence="2" type="ORF">EUX52_07560</name>
    <name evidence="1" type="ORF">NCTC10839_01481</name>
</gene>
<protein>
    <submittedName>
        <fullName evidence="2">Phage tail protein</fullName>
    </submittedName>
    <submittedName>
        <fullName evidence="1">Prophage minor tail protein Z (GPZ)</fullName>
    </submittedName>
</protein>
<evidence type="ECO:0000313" key="1">
    <source>
        <dbReference type="EMBL" id="SQH97562.1"/>
    </source>
</evidence>
<dbReference type="Proteomes" id="UP000316282">
    <property type="component" value="Unassembled WGS sequence"/>
</dbReference>
<dbReference type="EMBL" id="SDPD01000009">
    <property type="protein sequence ID" value="TPH20667.1"/>
    <property type="molecule type" value="Genomic_DNA"/>
</dbReference>
<reference evidence="2 4" key="2">
    <citation type="submission" date="2019-01" db="EMBL/GenBank/DDBJ databases">
        <title>Comparative genomic analysis identifies haemin-independent Haemophilus haemolyticus: a formal re-classification of Haemophilus intermedius.</title>
        <authorList>
            <person name="Harris T.M."/>
            <person name="Price E.P."/>
            <person name="Sarovich D.S."/>
            <person name="Norskov-Lauritsen N."/>
            <person name="Beissbarth J."/>
            <person name="Chang A.B."/>
            <person name="Smith-Vaughan H.C."/>
        </authorList>
    </citation>
    <scope>NUCLEOTIDE SEQUENCE [LARGE SCALE GENOMIC DNA]</scope>
    <source>
        <strain evidence="2 4">60982 B Hi-1</strain>
    </source>
</reference>